<dbReference type="Pfam" id="PF00482">
    <property type="entry name" value="T2SSF"/>
    <property type="match status" value="2"/>
</dbReference>
<name>A0AB73T1F2_9FIRM</name>
<keyword evidence="7 8" id="KW-0472">Membrane</keyword>
<dbReference type="GO" id="GO:0015628">
    <property type="term" value="P:protein secretion by the type II secretion system"/>
    <property type="evidence" value="ECO:0007669"/>
    <property type="project" value="TreeGrafter"/>
</dbReference>
<gene>
    <name evidence="10" type="ORF">C7383_111136</name>
</gene>
<feature type="transmembrane region" description="Helical" evidence="8">
    <location>
        <begin position="165"/>
        <end position="187"/>
    </location>
</feature>
<feature type="domain" description="Type II secretion system protein GspF" evidence="9">
    <location>
        <begin position="64"/>
        <end position="188"/>
    </location>
</feature>
<dbReference type="AlphaFoldDB" id="A0AB73T1F2"/>
<keyword evidence="3" id="KW-1003">Cell membrane</keyword>
<evidence type="ECO:0000256" key="4">
    <source>
        <dbReference type="ARBA" id="ARBA00022519"/>
    </source>
</evidence>
<comment type="similarity">
    <text evidence="2">Belongs to the GSP F family.</text>
</comment>
<reference evidence="10 11" key="1">
    <citation type="submission" date="2018-05" db="EMBL/GenBank/DDBJ databases">
        <authorList>
            <person name="Goeker M."/>
            <person name="Huntemann M."/>
            <person name="Clum A."/>
            <person name="Pillay M."/>
            <person name="Palaniappan K."/>
            <person name="Varghese N."/>
            <person name="Mikhailova N."/>
            <person name="Stamatis D."/>
            <person name="Reddy T."/>
            <person name="Daum C."/>
            <person name="Shapiro N."/>
            <person name="Ivanova N."/>
            <person name="Kyrpides N."/>
            <person name="Woyke T."/>
        </authorList>
    </citation>
    <scope>NUCLEOTIDE SEQUENCE [LARGE SCALE GENOMIC DNA]</scope>
    <source>
        <strain evidence="10 11">DSM 26524</strain>
    </source>
</reference>
<protein>
    <submittedName>
        <fullName evidence="10">Type IV pilus assembly protein PilC</fullName>
    </submittedName>
</protein>
<evidence type="ECO:0000313" key="11">
    <source>
        <dbReference type="Proteomes" id="UP000245412"/>
    </source>
</evidence>
<dbReference type="PANTHER" id="PTHR30012">
    <property type="entry name" value="GENERAL SECRETION PATHWAY PROTEIN"/>
    <property type="match status" value="1"/>
</dbReference>
<dbReference type="InterPro" id="IPR003004">
    <property type="entry name" value="GspF/PilC"/>
</dbReference>
<dbReference type="PRINTS" id="PR00812">
    <property type="entry name" value="BCTERIALGSPF"/>
</dbReference>
<evidence type="ECO:0000256" key="5">
    <source>
        <dbReference type="ARBA" id="ARBA00022692"/>
    </source>
</evidence>
<evidence type="ECO:0000256" key="6">
    <source>
        <dbReference type="ARBA" id="ARBA00022989"/>
    </source>
</evidence>
<keyword evidence="4" id="KW-0997">Cell inner membrane</keyword>
<dbReference type="Gene3D" id="1.20.81.30">
    <property type="entry name" value="Type II secretion system (T2SS), domain F"/>
    <property type="match status" value="2"/>
</dbReference>
<proteinExistence type="inferred from homology"/>
<evidence type="ECO:0000313" key="10">
    <source>
        <dbReference type="EMBL" id="PWJ73800.1"/>
    </source>
</evidence>
<feature type="domain" description="Type II secretion system protein GspF" evidence="9">
    <location>
        <begin position="267"/>
        <end position="389"/>
    </location>
</feature>
<keyword evidence="5 8" id="KW-0812">Transmembrane</keyword>
<evidence type="ECO:0000256" key="8">
    <source>
        <dbReference type="SAM" id="Phobius"/>
    </source>
</evidence>
<evidence type="ECO:0000256" key="2">
    <source>
        <dbReference type="ARBA" id="ARBA00005745"/>
    </source>
</evidence>
<dbReference type="PANTHER" id="PTHR30012:SF0">
    <property type="entry name" value="TYPE II SECRETION SYSTEM PROTEIN F-RELATED"/>
    <property type="match status" value="1"/>
</dbReference>
<organism evidence="10 11">
    <name type="scientific">Murimonas intestini</name>
    <dbReference type="NCBI Taxonomy" id="1337051"/>
    <lineage>
        <taxon>Bacteria</taxon>
        <taxon>Bacillati</taxon>
        <taxon>Bacillota</taxon>
        <taxon>Clostridia</taxon>
        <taxon>Lachnospirales</taxon>
        <taxon>Lachnospiraceae</taxon>
        <taxon>Murimonas</taxon>
    </lineage>
</organism>
<dbReference type="InterPro" id="IPR018076">
    <property type="entry name" value="T2SS_GspF_dom"/>
</dbReference>
<evidence type="ECO:0000256" key="7">
    <source>
        <dbReference type="ARBA" id="ARBA00023136"/>
    </source>
</evidence>
<accession>A0AB73T1F2</accession>
<evidence type="ECO:0000256" key="1">
    <source>
        <dbReference type="ARBA" id="ARBA00004429"/>
    </source>
</evidence>
<feature type="transmembrane region" description="Helical" evidence="8">
    <location>
        <begin position="216"/>
        <end position="238"/>
    </location>
</feature>
<evidence type="ECO:0000259" key="9">
    <source>
        <dbReference type="Pfam" id="PF00482"/>
    </source>
</evidence>
<sequence>MKVPSYKYKARDIDGKKRKGLLEAPNEDELYNKLKLEGLYLEKAVLADGQRSKKKLKTKALSEFCRQLGTLLGAGVSLVRALSIISQEESLRLYEKMIYEDVLRLIRQGISLSDAMEQQNGAFPDLLINMIKAAQESGSMDKTAMRMAVHYEKDYKLNGKLKNAMIYPCILLVLIVLVVIFIVSFVIPQFSDLFSQMEELPLPTRVVLGVSDAFQYYWYFILAGVAVVVLVIKGIFSIPKVHIWKDKMKLRLPVFGKLYKVIYTARFARTLSSLYSAGLPIVLALQVGRKTVGNSYMDQQFDEVIAQVRAGGNLSAALKTVDGFVNKLSSTIMIGEETGSLDSMLDSISDTLDYESEIAISKMVTMLEPVLIVVMAVIVGFIMIAVMLPIYDSYSAIETSAYN</sequence>
<comment type="subcellular location">
    <subcellularLocation>
        <location evidence="1">Cell inner membrane</location>
        <topology evidence="1">Multi-pass membrane protein</topology>
    </subcellularLocation>
</comment>
<keyword evidence="11" id="KW-1185">Reference proteome</keyword>
<evidence type="ECO:0000256" key="3">
    <source>
        <dbReference type="ARBA" id="ARBA00022475"/>
    </source>
</evidence>
<dbReference type="EMBL" id="QGGY01000011">
    <property type="protein sequence ID" value="PWJ73800.1"/>
    <property type="molecule type" value="Genomic_DNA"/>
</dbReference>
<dbReference type="InterPro" id="IPR042094">
    <property type="entry name" value="T2SS_GspF_sf"/>
</dbReference>
<keyword evidence="6 8" id="KW-1133">Transmembrane helix</keyword>
<dbReference type="GO" id="GO:0005886">
    <property type="term" value="C:plasma membrane"/>
    <property type="evidence" value="ECO:0007669"/>
    <property type="project" value="UniProtKB-SubCell"/>
</dbReference>
<dbReference type="FunFam" id="1.20.81.30:FF:000001">
    <property type="entry name" value="Type II secretion system protein F"/>
    <property type="match status" value="1"/>
</dbReference>
<feature type="transmembrane region" description="Helical" evidence="8">
    <location>
        <begin position="370"/>
        <end position="391"/>
    </location>
</feature>
<dbReference type="Proteomes" id="UP000245412">
    <property type="component" value="Unassembled WGS sequence"/>
</dbReference>
<comment type="caution">
    <text evidence="10">The sequence shown here is derived from an EMBL/GenBank/DDBJ whole genome shotgun (WGS) entry which is preliminary data.</text>
</comment>